<dbReference type="InterPro" id="IPR001764">
    <property type="entry name" value="Glyco_hydro_3_N"/>
</dbReference>
<dbReference type="VEuPathDB" id="FungiDB:SDRG_00327"/>
<dbReference type="OMA" id="VNDTYAC"/>
<evidence type="ECO:0000256" key="7">
    <source>
        <dbReference type="SAM" id="SignalP"/>
    </source>
</evidence>
<dbReference type="PANTHER" id="PTHR30620:SF16">
    <property type="entry name" value="LYSOSOMAL BETA GLUCOSIDASE"/>
    <property type="match status" value="1"/>
</dbReference>
<keyword evidence="11" id="KW-1185">Reference proteome</keyword>
<keyword evidence="5" id="KW-0378">Hydrolase</keyword>
<dbReference type="GO" id="GO:0008422">
    <property type="term" value="F:beta-glucosidase activity"/>
    <property type="evidence" value="ECO:0007669"/>
    <property type="project" value="UniProtKB-EC"/>
</dbReference>
<gene>
    <name evidence="10" type="ORF">SDRG_00327</name>
</gene>
<dbReference type="GO" id="GO:0009251">
    <property type="term" value="P:glucan catabolic process"/>
    <property type="evidence" value="ECO:0007669"/>
    <property type="project" value="TreeGrafter"/>
</dbReference>
<dbReference type="STRING" id="1156394.T0SB39"/>
<evidence type="ECO:0000313" key="10">
    <source>
        <dbReference type="EMBL" id="EQC42598.1"/>
    </source>
</evidence>
<dbReference type="SUPFAM" id="SSF51445">
    <property type="entry name" value="(Trans)glycosidases"/>
    <property type="match status" value="1"/>
</dbReference>
<evidence type="ECO:0000259" key="9">
    <source>
        <dbReference type="Pfam" id="PF01915"/>
    </source>
</evidence>
<evidence type="ECO:0000256" key="3">
    <source>
        <dbReference type="ARBA" id="ARBA00012744"/>
    </source>
</evidence>
<feature type="signal peptide" evidence="7">
    <location>
        <begin position="1"/>
        <end position="19"/>
    </location>
</feature>
<dbReference type="InterPro" id="IPR036881">
    <property type="entry name" value="Glyco_hydro_3_C_sf"/>
</dbReference>
<dbReference type="Gene3D" id="3.40.50.1700">
    <property type="entry name" value="Glycoside hydrolase family 3 C-terminal domain"/>
    <property type="match status" value="1"/>
</dbReference>
<dbReference type="Proteomes" id="UP000030762">
    <property type="component" value="Unassembled WGS sequence"/>
</dbReference>
<dbReference type="EC" id="3.2.1.21" evidence="3"/>
<dbReference type="AlphaFoldDB" id="T0SB39"/>
<comment type="similarity">
    <text evidence="2">Belongs to the glycosyl hydrolase 3 family.</text>
</comment>
<dbReference type="InterPro" id="IPR036962">
    <property type="entry name" value="Glyco_hydro_3_N_sf"/>
</dbReference>
<reference evidence="10 11" key="1">
    <citation type="submission" date="2012-04" db="EMBL/GenBank/DDBJ databases">
        <title>The Genome Sequence of Saprolegnia declina VS20.</title>
        <authorList>
            <consortium name="The Broad Institute Genome Sequencing Platform"/>
            <person name="Russ C."/>
            <person name="Nusbaum C."/>
            <person name="Tyler B."/>
            <person name="van West P."/>
            <person name="Dieguez-Uribeondo J."/>
            <person name="de Bruijn I."/>
            <person name="Tripathy S."/>
            <person name="Jiang R."/>
            <person name="Young S.K."/>
            <person name="Zeng Q."/>
            <person name="Gargeya S."/>
            <person name="Fitzgerald M."/>
            <person name="Haas B."/>
            <person name="Abouelleil A."/>
            <person name="Alvarado L."/>
            <person name="Arachchi H.M."/>
            <person name="Berlin A."/>
            <person name="Chapman S.B."/>
            <person name="Goldberg J."/>
            <person name="Griggs A."/>
            <person name="Gujja S."/>
            <person name="Hansen M."/>
            <person name="Howarth C."/>
            <person name="Imamovic A."/>
            <person name="Larimer J."/>
            <person name="McCowen C."/>
            <person name="Montmayeur A."/>
            <person name="Murphy C."/>
            <person name="Neiman D."/>
            <person name="Pearson M."/>
            <person name="Priest M."/>
            <person name="Roberts A."/>
            <person name="Saif S."/>
            <person name="Shea T."/>
            <person name="Sisk P."/>
            <person name="Sykes S."/>
            <person name="Wortman J."/>
            <person name="Nusbaum C."/>
            <person name="Birren B."/>
        </authorList>
    </citation>
    <scope>NUCLEOTIDE SEQUENCE [LARGE SCALE GENOMIC DNA]</scope>
    <source>
        <strain evidence="10 11">VS20</strain>
    </source>
</reference>
<dbReference type="InterPro" id="IPR002772">
    <property type="entry name" value="Glyco_hydro_3_C"/>
</dbReference>
<feature type="domain" description="Glycoside hydrolase family 3 N-terminal" evidence="8">
    <location>
        <begin position="60"/>
        <end position="366"/>
    </location>
</feature>
<dbReference type="InterPro" id="IPR051915">
    <property type="entry name" value="Cellulose_Degrad_GH3"/>
</dbReference>
<dbReference type="Gene3D" id="2.60.40.10">
    <property type="entry name" value="Immunoglobulins"/>
    <property type="match status" value="1"/>
</dbReference>
<dbReference type="Pfam" id="PF01915">
    <property type="entry name" value="Glyco_hydro_3_C"/>
    <property type="match status" value="1"/>
</dbReference>
<dbReference type="InParanoid" id="T0SB39"/>
<protein>
    <recommendedName>
        <fullName evidence="3">beta-glucosidase</fullName>
        <ecNumber evidence="3">3.2.1.21</ecNumber>
    </recommendedName>
</protein>
<feature type="domain" description="Glycoside hydrolase family 3 C-terminal" evidence="9">
    <location>
        <begin position="404"/>
        <end position="623"/>
    </location>
</feature>
<dbReference type="PANTHER" id="PTHR30620">
    <property type="entry name" value="PERIPLASMIC BETA-GLUCOSIDASE-RELATED"/>
    <property type="match status" value="1"/>
</dbReference>
<keyword evidence="6" id="KW-0326">Glycosidase</keyword>
<name>T0SB39_SAPDV</name>
<dbReference type="EMBL" id="JH767132">
    <property type="protein sequence ID" value="EQC42598.1"/>
    <property type="molecule type" value="Genomic_DNA"/>
</dbReference>
<keyword evidence="4 7" id="KW-0732">Signal</keyword>
<organism evidence="10 11">
    <name type="scientific">Saprolegnia diclina (strain VS20)</name>
    <dbReference type="NCBI Taxonomy" id="1156394"/>
    <lineage>
        <taxon>Eukaryota</taxon>
        <taxon>Sar</taxon>
        <taxon>Stramenopiles</taxon>
        <taxon>Oomycota</taxon>
        <taxon>Saprolegniomycetes</taxon>
        <taxon>Saprolegniales</taxon>
        <taxon>Saprolegniaceae</taxon>
        <taxon>Saprolegnia</taxon>
    </lineage>
</organism>
<evidence type="ECO:0000256" key="2">
    <source>
        <dbReference type="ARBA" id="ARBA00005336"/>
    </source>
</evidence>
<evidence type="ECO:0000313" key="11">
    <source>
        <dbReference type="Proteomes" id="UP000030762"/>
    </source>
</evidence>
<dbReference type="Pfam" id="PF00933">
    <property type="entry name" value="Glyco_hydro_3"/>
    <property type="match status" value="1"/>
</dbReference>
<proteinExistence type="inferred from homology"/>
<comment type="catalytic activity">
    <reaction evidence="1">
        <text>Hydrolysis of terminal, non-reducing beta-D-glucosyl residues with release of beta-D-glucose.</text>
        <dbReference type="EC" id="3.2.1.21"/>
    </reaction>
</comment>
<dbReference type="PRINTS" id="PR00133">
    <property type="entry name" value="GLHYDRLASE3"/>
</dbReference>
<dbReference type="InterPro" id="IPR017853">
    <property type="entry name" value="GH"/>
</dbReference>
<dbReference type="SUPFAM" id="SSF52279">
    <property type="entry name" value="Beta-D-glucan exohydrolase, C-terminal domain"/>
    <property type="match status" value="1"/>
</dbReference>
<accession>T0SB39</accession>
<evidence type="ECO:0000256" key="5">
    <source>
        <dbReference type="ARBA" id="ARBA00022801"/>
    </source>
</evidence>
<dbReference type="OrthoDB" id="416222at2759"/>
<evidence type="ECO:0000256" key="4">
    <source>
        <dbReference type="ARBA" id="ARBA00022729"/>
    </source>
</evidence>
<dbReference type="GeneID" id="19941054"/>
<feature type="chain" id="PRO_5004584383" description="beta-glucosidase" evidence="7">
    <location>
        <begin position="20"/>
        <end position="761"/>
    </location>
</feature>
<dbReference type="PROSITE" id="PS51257">
    <property type="entry name" value="PROKAR_LIPOPROTEIN"/>
    <property type="match status" value="1"/>
</dbReference>
<evidence type="ECO:0000256" key="1">
    <source>
        <dbReference type="ARBA" id="ARBA00000448"/>
    </source>
</evidence>
<evidence type="ECO:0000259" key="8">
    <source>
        <dbReference type="Pfam" id="PF00933"/>
    </source>
</evidence>
<dbReference type="FunFam" id="3.20.20.300:FF:000007">
    <property type="entry name" value="Lysosomal beta glucosidase"/>
    <property type="match status" value="1"/>
</dbReference>
<dbReference type="Gene3D" id="3.20.20.300">
    <property type="entry name" value="Glycoside hydrolase, family 3, N-terminal domain"/>
    <property type="match status" value="1"/>
</dbReference>
<sequence length="761" mass="81617">MMRMLAWVVLGSTAAVATACATYTACLDDARAIVANMTVEAMAAQMTQLDIGQVLNSDLTLNEAQVEAYATLGIGSYLNSPFAGGPKGATYGWNATEWRAILTRIQAIHKKIDGHPILFGLDSVHGANYVANAVLFPHQINAGASFNRRLVHELGYYTARDTVAAGIPWIFGPILDVTSHKAWPRVYETFGEDPYLVTQMASQIVHGLQDNHTIAACFKHFIGYAATPSGHDRDPITLSDYEILNYYMPPFKAAIDAGALSGMMNYVSLNGVPMGANRKMLVDLLRGALAFEGMLVTDWGVIDDLAAFHHVAATEEEAVQLALNETSIDMSMDATHTRFIDHAVALVHSATIPKQRLALAAERIIALKLHLKLYETPVPGADSVPRVGDADSIQSALAMARESIVLVQNRGNVLPLHSSSAPSLLLTGPSLDSIGHLCGGWSLGWQGTSGNAMFPHGRSVLAAFQARLGNVTHATDVTTALAMTTVAEYTVVVLGEGPYAEKPGDIDDLSLPLDQLLYVRSLATTPTKIILVLLQGRPRLLHDLPALVHAIVHAGLPCEMGGDAIVDILLGVISPSGRLPITYPRSPSDANVVHYHPQDHGCRVGSLFGECLHQWPFGAGLSYTRFQYHGAHAALAKDALQLTVTVANVGATSGDEVVLIFLKEATRQRHVPEAKRLVFFDKVRLAPGDSTTVRATLSLQTLGSYFGPVGETPIKSPLEGVFTVQFTIAPCDVDPTLCVTLTTAAKKKKSLVFEGPDVLLA</sequence>
<dbReference type="InterPro" id="IPR013783">
    <property type="entry name" value="Ig-like_fold"/>
</dbReference>
<dbReference type="RefSeq" id="XP_008604021.1">
    <property type="nucleotide sequence ID" value="XM_008605799.1"/>
</dbReference>
<evidence type="ECO:0000256" key="6">
    <source>
        <dbReference type="ARBA" id="ARBA00023295"/>
    </source>
</evidence>
<dbReference type="eggNOG" id="ENOG502QQ55">
    <property type="taxonomic scope" value="Eukaryota"/>
</dbReference>